<dbReference type="GO" id="GO:0009395">
    <property type="term" value="P:phospholipid catabolic process"/>
    <property type="evidence" value="ECO:0007669"/>
    <property type="project" value="UniProtKB-KW"/>
</dbReference>
<keyword evidence="1" id="KW-0479">Metal-binding</keyword>
<keyword evidence="1 2" id="KW-0472">Membrane</keyword>
<reference evidence="4 5" key="1">
    <citation type="submission" date="2018-01" db="EMBL/GenBank/DDBJ databases">
        <authorList>
            <person name="Fu G.-Y."/>
        </authorList>
    </citation>
    <scope>NUCLEOTIDE SEQUENCE [LARGE SCALE GENOMIC DNA]</scope>
    <source>
        <strain evidence="4 5">SY39</strain>
    </source>
</reference>
<comment type="catalytic activity">
    <reaction evidence="1">
        <text>a 1,2-diacyl-sn-glycero-3-phospho-(1'-sn-glycero-3'-phosphate) + H2O = a 1,2-diacyl-sn-glycero-3-phospho-(1'-sn-glycerol) + phosphate</text>
        <dbReference type="Rhea" id="RHEA:33751"/>
        <dbReference type="ChEBI" id="CHEBI:15377"/>
        <dbReference type="ChEBI" id="CHEBI:43474"/>
        <dbReference type="ChEBI" id="CHEBI:60110"/>
        <dbReference type="ChEBI" id="CHEBI:64716"/>
        <dbReference type="EC" id="3.1.3.27"/>
    </reaction>
</comment>
<name>A0A2I6S9I8_9RHOO</name>
<dbReference type="PIRSF" id="PIRSF006162">
    <property type="entry name" value="PgpA"/>
    <property type="match status" value="1"/>
</dbReference>
<keyword evidence="1" id="KW-0442">Lipid degradation</keyword>
<dbReference type="InterPro" id="IPR036681">
    <property type="entry name" value="PgpA-like_sf"/>
</dbReference>
<dbReference type="InterPro" id="IPR026037">
    <property type="entry name" value="PgpA"/>
</dbReference>
<dbReference type="Pfam" id="PF04608">
    <property type="entry name" value="PgpA"/>
    <property type="match status" value="1"/>
</dbReference>
<feature type="domain" description="YutG/PgpA" evidence="3">
    <location>
        <begin position="16"/>
        <end position="154"/>
    </location>
</feature>
<proteinExistence type="predicted"/>
<feature type="transmembrane region" description="Helical" evidence="2">
    <location>
        <begin position="89"/>
        <end position="114"/>
    </location>
</feature>
<keyword evidence="1" id="KW-1208">Phospholipid metabolism</keyword>
<accession>A0A2I6S9I8</accession>
<comment type="function">
    <text evidence="1">Lipid phosphatase which dephosphorylates phosphatidylglycerophosphate (PGP) to phosphatidylglycerol (PG).</text>
</comment>
<evidence type="ECO:0000313" key="4">
    <source>
        <dbReference type="EMBL" id="AUN95911.1"/>
    </source>
</evidence>
<comment type="subcellular location">
    <subcellularLocation>
        <location evidence="1">Cell inner membrane</location>
        <topology evidence="1">Multi-pass membrane protein</topology>
    </subcellularLocation>
</comment>
<keyword evidence="2" id="KW-1133">Transmembrane helix</keyword>
<keyword evidence="1" id="KW-0443">Lipid metabolism</keyword>
<dbReference type="RefSeq" id="WP_102247956.1">
    <property type="nucleotide sequence ID" value="NZ_CP025682.1"/>
</dbReference>
<dbReference type="OrthoDB" id="9804091at2"/>
<evidence type="ECO:0000313" key="5">
    <source>
        <dbReference type="Proteomes" id="UP000242205"/>
    </source>
</evidence>
<keyword evidence="1" id="KW-0378">Hydrolase</keyword>
<keyword evidence="1" id="KW-0595">Phospholipid degradation</keyword>
<dbReference type="PANTHER" id="PTHR36305:SF1">
    <property type="entry name" value="PHOSPHATIDYLGLYCEROPHOSPHATASE A"/>
    <property type="match status" value="1"/>
</dbReference>
<dbReference type="KEGG" id="atw:C0099_13800"/>
<dbReference type="SUPFAM" id="SSF101307">
    <property type="entry name" value="YutG-like"/>
    <property type="match status" value="1"/>
</dbReference>
<protein>
    <recommendedName>
        <fullName evidence="1">Phosphatidylglycerophosphatase A</fullName>
        <ecNumber evidence="1">3.1.3.27</ecNumber>
    </recommendedName>
    <alternativeName>
        <fullName evidence="1">Phosphatidylglycerolphosphate phosphatase A</fullName>
    </alternativeName>
</protein>
<keyword evidence="1" id="KW-0460">Magnesium</keyword>
<dbReference type="GO" id="GO:0008962">
    <property type="term" value="F:phosphatidylglycerophosphatase activity"/>
    <property type="evidence" value="ECO:0007669"/>
    <property type="project" value="UniProtKB-EC"/>
</dbReference>
<evidence type="ECO:0000256" key="2">
    <source>
        <dbReference type="SAM" id="Phobius"/>
    </source>
</evidence>
<dbReference type="CDD" id="cd06971">
    <property type="entry name" value="PgpA"/>
    <property type="match status" value="1"/>
</dbReference>
<dbReference type="InterPro" id="IPR007686">
    <property type="entry name" value="YutG/PgpA"/>
</dbReference>
<comment type="cofactor">
    <cofactor evidence="1">
        <name>Mg(2+)</name>
        <dbReference type="ChEBI" id="CHEBI:18420"/>
    </cofactor>
</comment>
<keyword evidence="1" id="KW-1003">Cell membrane</keyword>
<comment type="pathway">
    <text evidence="1">Phospholipid metabolism; phosphatidylglycerol biosynthesis; phosphatidylglycerol from CDP-diacylglycerol: step 2/2.</text>
</comment>
<evidence type="ECO:0000259" key="3">
    <source>
        <dbReference type="Pfam" id="PF04608"/>
    </source>
</evidence>
<dbReference type="EC" id="3.1.3.27" evidence="1"/>
<dbReference type="PANTHER" id="PTHR36305">
    <property type="entry name" value="PHOSPHATIDYLGLYCEROPHOSPHATASE A"/>
    <property type="match status" value="1"/>
</dbReference>
<dbReference type="UniPathway" id="UPA00084">
    <property type="reaction ID" value="UER00504"/>
</dbReference>
<keyword evidence="5" id="KW-1185">Reference proteome</keyword>
<keyword evidence="1 2" id="KW-0812">Transmembrane</keyword>
<dbReference type="GO" id="GO:0006655">
    <property type="term" value="P:phosphatidylglycerol biosynthetic process"/>
    <property type="evidence" value="ECO:0007669"/>
    <property type="project" value="UniProtKB-UniPathway"/>
</dbReference>
<feature type="transmembrane region" description="Helical" evidence="2">
    <location>
        <begin position="134"/>
        <end position="158"/>
    </location>
</feature>
<sequence length="159" mass="16956">MDPTPRFLLAHPSHFIALGFGAGLSPVAPGTFGTLLGWALYPLLAWSLSEPMLFVMLVVFFAGGVLASERAGRALGVADHGAIVWDEMVAIWLVLALAPPTLVWQAVAVVLFRFFDIVKPPPVRNVEAAFKGGFGVMIDDIVAAGYALLVLAILVRIFA</sequence>
<dbReference type="GO" id="GO:0046872">
    <property type="term" value="F:metal ion binding"/>
    <property type="evidence" value="ECO:0007669"/>
    <property type="project" value="UniProtKB-KW"/>
</dbReference>
<feature type="transmembrane region" description="Helical" evidence="2">
    <location>
        <begin position="15"/>
        <end position="40"/>
    </location>
</feature>
<keyword evidence="1" id="KW-0997">Cell inner membrane</keyword>
<gene>
    <name evidence="4" type="ORF">C0099_13800</name>
</gene>
<dbReference type="EMBL" id="CP025682">
    <property type="protein sequence ID" value="AUN95911.1"/>
    <property type="molecule type" value="Genomic_DNA"/>
</dbReference>
<dbReference type="AlphaFoldDB" id="A0A2I6S9I8"/>
<dbReference type="Proteomes" id="UP000242205">
    <property type="component" value="Chromosome"/>
</dbReference>
<organism evidence="4 5">
    <name type="scientific">Pseudazoarcus pumilus</name>
    <dbReference type="NCBI Taxonomy" id="2067960"/>
    <lineage>
        <taxon>Bacteria</taxon>
        <taxon>Pseudomonadati</taxon>
        <taxon>Pseudomonadota</taxon>
        <taxon>Betaproteobacteria</taxon>
        <taxon>Rhodocyclales</taxon>
        <taxon>Zoogloeaceae</taxon>
        <taxon>Pseudazoarcus</taxon>
    </lineage>
</organism>
<dbReference type="GO" id="GO:0005886">
    <property type="term" value="C:plasma membrane"/>
    <property type="evidence" value="ECO:0007669"/>
    <property type="project" value="UniProtKB-SubCell"/>
</dbReference>
<evidence type="ECO:0000256" key="1">
    <source>
        <dbReference type="PIRNR" id="PIRNR006162"/>
    </source>
</evidence>
<feature type="transmembrane region" description="Helical" evidence="2">
    <location>
        <begin position="52"/>
        <end position="68"/>
    </location>
</feature>